<dbReference type="GeneID" id="22475406"/>
<sequence length="165" mass="18764">MKTRMYCIVNQYICGIHAGIQSAHAIAELMVLHSGEAYTPEQITAHHWLKCWKEEDKTIIVLNGGYQSVLEDFLDQAMSLQTYPVAWWREEKKALNGAMTAVAVVLPEFIYNPEYKSVPDGAFIPPHAMEVNDTYTCEETGFVHTYTPAEKDFIKTLKSFKLKGE</sequence>
<keyword evidence="2" id="KW-1185">Reference proteome</keyword>
<proteinExistence type="predicted"/>
<evidence type="ECO:0000313" key="2">
    <source>
        <dbReference type="Proteomes" id="UP000028961"/>
    </source>
</evidence>
<dbReference type="EMBL" id="KM190144">
    <property type="protein sequence ID" value="AII27608.1"/>
    <property type="molecule type" value="Genomic_DNA"/>
</dbReference>
<evidence type="ECO:0000313" key="1">
    <source>
        <dbReference type="EMBL" id="AII27608.1"/>
    </source>
</evidence>
<protein>
    <submittedName>
        <fullName evidence="1">Uncharacterized protein</fullName>
    </submittedName>
</protein>
<dbReference type="OrthoDB" id="11240at10239"/>
<accession>A0A076G6S1</accession>
<dbReference type="RefSeq" id="YP_009111139.1">
    <property type="nucleotide sequence ID" value="NC_025830.1"/>
</dbReference>
<dbReference type="KEGG" id="vg:22475406"/>
<dbReference type="Proteomes" id="UP000028961">
    <property type="component" value="Segment"/>
</dbReference>
<gene>
    <name evidence="1" type="ORF">Av05_0065</name>
</gene>
<name>A0A076G6S1_9CAUD</name>
<organism evidence="1 2">
    <name type="scientific">Escherichia phage Av-05</name>
    <dbReference type="NCBI Taxonomy" id="1527519"/>
    <lineage>
        <taxon>Viruses</taxon>
        <taxon>Duplodnaviria</taxon>
        <taxon>Heunggongvirae</taxon>
        <taxon>Uroviricota</taxon>
        <taxon>Caudoviricetes</taxon>
        <taxon>Vequintavirinae</taxon>
        <taxon>Avunavirus</taxon>
        <taxon>Avunavirus Av05</taxon>
    </lineage>
</organism>
<reference evidence="1 2" key="1">
    <citation type="journal article" date="2015" name="Genome Announc.">
        <title>Genomic Analysis of Broad-Host-Range Enterobacteriophage Av-05.</title>
        <authorList>
            <person name="Amarillas L."/>
            <person name="Lopez-Cuevas O."/>
            <person name="Leon-Felix J."/>
            <person name="Castro-Del Campo N."/>
            <person name="Gerba C.P."/>
            <person name="Chaidez C."/>
        </authorList>
    </citation>
    <scope>NUCLEOTIDE SEQUENCE [LARGE SCALE GENOMIC DNA]</scope>
</reference>